<keyword evidence="2 7" id="KW-0819">tRNA processing</keyword>
<organism evidence="9 10">
    <name type="scientific">Spiroplasma culicicola AES-1</name>
    <dbReference type="NCBI Taxonomy" id="1276246"/>
    <lineage>
        <taxon>Bacteria</taxon>
        <taxon>Bacillati</taxon>
        <taxon>Mycoplasmatota</taxon>
        <taxon>Mollicutes</taxon>
        <taxon>Entomoplasmatales</taxon>
        <taxon>Spiroplasmataceae</taxon>
        <taxon>Spiroplasma</taxon>
    </lineage>
</organism>
<dbReference type="STRING" id="1276246.SCULI_v1c10710"/>
<keyword evidence="5 7" id="KW-0378">Hydrolase</keyword>
<evidence type="ECO:0000256" key="4">
    <source>
        <dbReference type="ARBA" id="ARBA00022759"/>
    </source>
</evidence>
<evidence type="ECO:0000256" key="7">
    <source>
        <dbReference type="HAMAP-Rule" id="MF_00227"/>
    </source>
</evidence>
<dbReference type="InterPro" id="IPR020568">
    <property type="entry name" value="Ribosomal_Su5_D2-typ_SF"/>
</dbReference>
<dbReference type="EMBL" id="CP006681">
    <property type="protein sequence ID" value="AHI53411.1"/>
    <property type="molecule type" value="Genomic_DNA"/>
</dbReference>
<dbReference type="PROSITE" id="PS00648">
    <property type="entry name" value="RIBONUCLEASE_P"/>
    <property type="match status" value="1"/>
</dbReference>
<evidence type="ECO:0000313" key="9">
    <source>
        <dbReference type="EMBL" id="AHI53411.1"/>
    </source>
</evidence>
<evidence type="ECO:0000256" key="5">
    <source>
        <dbReference type="ARBA" id="ARBA00022801"/>
    </source>
</evidence>
<dbReference type="Proteomes" id="UP000019267">
    <property type="component" value="Chromosome"/>
</dbReference>
<dbReference type="GO" id="GO:0001682">
    <property type="term" value="P:tRNA 5'-leader removal"/>
    <property type="evidence" value="ECO:0007669"/>
    <property type="project" value="UniProtKB-UniRule"/>
</dbReference>
<dbReference type="KEGG" id="scq:SCULI_v1c10710"/>
<reference evidence="9 10" key="1">
    <citation type="journal article" date="2014" name="Genome Biol. Evol.">
        <title>Molecular evolution of the substrate utilization strategies and putative virulence factors in mosquito-associated Spiroplasma species.</title>
        <authorList>
            <person name="Chang T.H."/>
            <person name="Lo W.S."/>
            <person name="Ku C."/>
            <person name="Chen L.L."/>
            <person name="Kuo C.H."/>
        </authorList>
    </citation>
    <scope>NUCLEOTIDE SEQUENCE [LARGE SCALE GENOMIC DNA]</scope>
    <source>
        <strain evidence="9">AES-1</strain>
    </source>
</reference>
<evidence type="ECO:0000313" key="10">
    <source>
        <dbReference type="Proteomes" id="UP000019267"/>
    </source>
</evidence>
<evidence type="ECO:0000256" key="1">
    <source>
        <dbReference type="ARBA" id="ARBA00002663"/>
    </source>
</evidence>
<gene>
    <name evidence="7 9" type="primary">rnpA</name>
    <name evidence="9" type="ORF">SCULI_v1c10710</name>
</gene>
<dbReference type="PANTHER" id="PTHR33992:SF1">
    <property type="entry name" value="RIBONUCLEASE P PROTEIN COMPONENT"/>
    <property type="match status" value="1"/>
</dbReference>
<dbReference type="Gene3D" id="3.30.230.10">
    <property type="match status" value="1"/>
</dbReference>
<sequence length="108" mass="13060">MKNINIIKKNHEFQKIISKRHFLKSKTLIIYFLEAKDNFKYGISVGKKLGNAVIRNKVKRQIRMMIYNKLINLKEEKKHIIIMARNEYLKRSYEYNSNELNRLLTKIC</sequence>
<evidence type="ECO:0000256" key="3">
    <source>
        <dbReference type="ARBA" id="ARBA00022722"/>
    </source>
</evidence>
<dbReference type="InterPro" id="IPR020539">
    <property type="entry name" value="RNase_P_CS"/>
</dbReference>
<comment type="catalytic activity">
    <reaction evidence="7">
        <text>Endonucleolytic cleavage of RNA, removing 5'-extranucleotides from tRNA precursor.</text>
        <dbReference type="EC" id="3.1.26.5"/>
    </reaction>
</comment>
<dbReference type="PATRIC" id="fig|1276246.3.peg.1068"/>
<proteinExistence type="inferred from homology"/>
<keyword evidence="10" id="KW-1185">Reference proteome</keyword>
<keyword evidence="6 7" id="KW-0694">RNA-binding</keyword>
<name>W6A8X1_9MOLU</name>
<dbReference type="SUPFAM" id="SSF54211">
    <property type="entry name" value="Ribosomal protein S5 domain 2-like"/>
    <property type="match status" value="1"/>
</dbReference>
<dbReference type="OrthoDB" id="9810867at2"/>
<keyword evidence="4 7" id="KW-0255">Endonuclease</keyword>
<dbReference type="eggNOG" id="COG0594">
    <property type="taxonomic scope" value="Bacteria"/>
</dbReference>
<dbReference type="InterPro" id="IPR014721">
    <property type="entry name" value="Ribsml_uS5_D2-typ_fold_subgr"/>
</dbReference>
<dbReference type="GO" id="GO:0042781">
    <property type="term" value="F:3'-tRNA processing endoribonuclease activity"/>
    <property type="evidence" value="ECO:0007669"/>
    <property type="project" value="TreeGrafter"/>
</dbReference>
<protein>
    <recommendedName>
        <fullName evidence="7 8">Ribonuclease P protein component</fullName>
        <shortName evidence="7">RNase P protein</shortName>
        <shortName evidence="7">RNaseP protein</shortName>
        <ecNumber evidence="7 8">3.1.26.5</ecNumber>
    </recommendedName>
    <alternativeName>
        <fullName evidence="7">Protein C5</fullName>
    </alternativeName>
</protein>
<evidence type="ECO:0000256" key="8">
    <source>
        <dbReference type="NCBIfam" id="TIGR00188"/>
    </source>
</evidence>
<dbReference type="GO" id="GO:0030677">
    <property type="term" value="C:ribonuclease P complex"/>
    <property type="evidence" value="ECO:0007669"/>
    <property type="project" value="TreeGrafter"/>
</dbReference>
<evidence type="ECO:0000256" key="2">
    <source>
        <dbReference type="ARBA" id="ARBA00022694"/>
    </source>
</evidence>
<dbReference type="Pfam" id="PF00825">
    <property type="entry name" value="Ribonuclease_P"/>
    <property type="match status" value="1"/>
</dbReference>
<dbReference type="PANTHER" id="PTHR33992">
    <property type="entry name" value="RIBONUCLEASE P PROTEIN COMPONENT"/>
    <property type="match status" value="1"/>
</dbReference>
<keyword evidence="3 7" id="KW-0540">Nuclease</keyword>
<accession>W6A8X1</accession>
<evidence type="ECO:0000256" key="6">
    <source>
        <dbReference type="ARBA" id="ARBA00022884"/>
    </source>
</evidence>
<comment type="subunit">
    <text evidence="7">Consists of a catalytic RNA component (M1 or rnpB) and a protein subunit.</text>
</comment>
<dbReference type="HAMAP" id="MF_00227">
    <property type="entry name" value="RNase_P"/>
    <property type="match status" value="1"/>
</dbReference>
<dbReference type="RefSeq" id="WP_025363632.1">
    <property type="nucleotide sequence ID" value="NZ_CP006681.1"/>
</dbReference>
<dbReference type="HOGENOM" id="CLU_117179_9_1_14"/>
<dbReference type="GO" id="GO:0004526">
    <property type="term" value="F:ribonuclease P activity"/>
    <property type="evidence" value="ECO:0007669"/>
    <property type="project" value="UniProtKB-UniRule"/>
</dbReference>
<dbReference type="EC" id="3.1.26.5" evidence="7 8"/>
<comment type="similarity">
    <text evidence="7">Belongs to the RnpA family.</text>
</comment>
<dbReference type="NCBIfam" id="TIGR00188">
    <property type="entry name" value="rnpA"/>
    <property type="match status" value="1"/>
</dbReference>
<comment type="function">
    <text evidence="1 7">RNaseP catalyzes the removal of the 5'-leader sequence from pre-tRNA to produce the mature 5'-terminus. It can also cleave other RNA substrates such as 4.5S RNA. The protein component plays an auxiliary but essential role in vivo by binding to the 5'-leader sequence and broadening the substrate specificity of the ribozyme.</text>
</comment>
<dbReference type="InterPro" id="IPR000100">
    <property type="entry name" value="RNase_P"/>
</dbReference>
<dbReference type="AlphaFoldDB" id="W6A8X1"/>
<dbReference type="GO" id="GO:0000049">
    <property type="term" value="F:tRNA binding"/>
    <property type="evidence" value="ECO:0007669"/>
    <property type="project" value="UniProtKB-UniRule"/>
</dbReference>